<dbReference type="OrthoDB" id="5383291at2"/>
<evidence type="ECO:0000256" key="4">
    <source>
        <dbReference type="ARBA" id="ARBA00022691"/>
    </source>
</evidence>
<comment type="function">
    <text evidence="6">Specifically methylates the adenine in position 37 of tRNA(1)(Val) (anticodon cmo5UAC).</text>
</comment>
<evidence type="ECO:0000256" key="2">
    <source>
        <dbReference type="ARBA" id="ARBA00022603"/>
    </source>
</evidence>
<keyword evidence="3 6" id="KW-0808">Transferase</keyword>
<dbReference type="GO" id="GO:0005737">
    <property type="term" value="C:cytoplasm"/>
    <property type="evidence" value="ECO:0007669"/>
    <property type="project" value="UniProtKB-SubCell"/>
</dbReference>
<dbReference type="PROSITE" id="PS00092">
    <property type="entry name" value="N6_MTASE"/>
    <property type="match status" value="1"/>
</dbReference>
<dbReference type="AlphaFoldDB" id="A0A514CH38"/>
<dbReference type="Proteomes" id="UP000316614">
    <property type="component" value="Chromosome"/>
</dbReference>
<dbReference type="InterPro" id="IPR022882">
    <property type="entry name" value="tRNA_adenine-N6_MeTrfase"/>
</dbReference>
<dbReference type="PANTHER" id="PTHR47739:SF1">
    <property type="entry name" value="TRNA1(VAL) (ADENINE(37)-N6)-METHYLTRANSFERASE"/>
    <property type="match status" value="1"/>
</dbReference>
<evidence type="ECO:0000256" key="5">
    <source>
        <dbReference type="ARBA" id="ARBA00022694"/>
    </source>
</evidence>
<proteinExistence type="inferred from homology"/>
<reference evidence="8 9" key="1">
    <citation type="submission" date="2019-06" db="EMBL/GenBank/DDBJ databases">
        <title>Echinicola alkalisoli sp. nov. isolated from saline soil.</title>
        <authorList>
            <person name="Sun J.-Q."/>
            <person name="Xu L."/>
        </authorList>
    </citation>
    <scope>NUCLEOTIDE SEQUENCE [LARGE SCALE GENOMIC DNA]</scope>
    <source>
        <strain evidence="8 9">LN3S3</strain>
    </source>
</reference>
<dbReference type="Pfam" id="PF05175">
    <property type="entry name" value="MTS"/>
    <property type="match status" value="1"/>
</dbReference>
<feature type="domain" description="Methyltransferase small" evidence="7">
    <location>
        <begin position="39"/>
        <end position="131"/>
    </location>
</feature>
<evidence type="ECO:0000313" key="8">
    <source>
        <dbReference type="EMBL" id="QDH79135.1"/>
    </source>
</evidence>
<dbReference type="Gene3D" id="3.40.50.150">
    <property type="entry name" value="Vaccinia Virus protein VP39"/>
    <property type="match status" value="1"/>
</dbReference>
<evidence type="ECO:0000313" key="9">
    <source>
        <dbReference type="Proteomes" id="UP000316614"/>
    </source>
</evidence>
<keyword evidence="2 6" id="KW-0489">Methyltransferase</keyword>
<dbReference type="PROSITE" id="PS01131">
    <property type="entry name" value="RRNA_A_DIMETH"/>
    <property type="match status" value="1"/>
</dbReference>
<dbReference type="InterPro" id="IPR007848">
    <property type="entry name" value="Small_mtfrase_dom"/>
</dbReference>
<dbReference type="EMBL" id="CP041253">
    <property type="protein sequence ID" value="QDH79135.1"/>
    <property type="molecule type" value="Genomic_DNA"/>
</dbReference>
<keyword evidence="5 6" id="KW-0819">tRNA processing</keyword>
<evidence type="ECO:0000256" key="1">
    <source>
        <dbReference type="ARBA" id="ARBA00022490"/>
    </source>
</evidence>
<comment type="subcellular location">
    <subcellularLocation>
        <location evidence="6">Cytoplasm</location>
    </subcellularLocation>
</comment>
<protein>
    <recommendedName>
        <fullName evidence="6">tRNA1(Val) (adenine(37)-N6)-methyltransferase</fullName>
        <ecNumber evidence="6">2.1.1.223</ecNumber>
    </recommendedName>
    <alternativeName>
        <fullName evidence="6">tRNA m6A37 methyltransferase</fullName>
    </alternativeName>
</protein>
<dbReference type="GO" id="GO:0016430">
    <property type="term" value="F:tRNA (adenine-N6)-methyltransferase activity"/>
    <property type="evidence" value="ECO:0007669"/>
    <property type="project" value="UniProtKB-UniRule"/>
</dbReference>
<dbReference type="HAMAP" id="MF_01872">
    <property type="entry name" value="tRNA_methyltr_YfiC"/>
    <property type="match status" value="1"/>
</dbReference>
<dbReference type="InterPro" id="IPR020596">
    <property type="entry name" value="rRNA_Ade_Mease_Trfase_CS"/>
</dbReference>
<dbReference type="SUPFAM" id="SSF53335">
    <property type="entry name" value="S-adenosyl-L-methionine-dependent methyltransferases"/>
    <property type="match status" value="1"/>
</dbReference>
<keyword evidence="4 6" id="KW-0949">S-adenosyl-L-methionine</keyword>
<keyword evidence="9" id="KW-1185">Reference proteome</keyword>
<sequence length="239" mass="26897">MANTYFQFKQFTIHQENCAMKVSTDAVILGALACHSSPASILDIGTGTGVISLMLAQRYPEATIHGIEVDEAAAGQATGNIQASPWCDRVHVNHTRFQEFVKNAAGEYPLIVSNPPYFPNHIKSTDIQRNLALHNDELPFGDLIKGVVKSLDKENGKFWIILPPQQMLELDKIARFFGLYSHEWYALKDRPSTKVLRHIKAYSFAEASIPEISTICIKNNDFSYTDSYQDLLKDFLLIF</sequence>
<dbReference type="InterPro" id="IPR002052">
    <property type="entry name" value="DNA_methylase_N6_adenine_CS"/>
</dbReference>
<evidence type="ECO:0000259" key="7">
    <source>
        <dbReference type="Pfam" id="PF05175"/>
    </source>
</evidence>
<dbReference type="RefSeq" id="WP_141614383.1">
    <property type="nucleotide sequence ID" value="NZ_CP041253.1"/>
</dbReference>
<comment type="similarity">
    <text evidence="6">Belongs to the methyltransferase superfamily. tRNA (adenine-N(6)-)-methyltransferase family.</text>
</comment>
<gene>
    <name evidence="8" type="ORF">FKX85_08845</name>
</gene>
<dbReference type="CDD" id="cd02440">
    <property type="entry name" value="AdoMet_MTases"/>
    <property type="match status" value="1"/>
</dbReference>
<organism evidence="8 9">
    <name type="scientific">Echinicola soli</name>
    <dbReference type="NCBI Taxonomy" id="2591634"/>
    <lineage>
        <taxon>Bacteria</taxon>
        <taxon>Pseudomonadati</taxon>
        <taxon>Bacteroidota</taxon>
        <taxon>Cytophagia</taxon>
        <taxon>Cytophagales</taxon>
        <taxon>Cyclobacteriaceae</taxon>
        <taxon>Echinicola</taxon>
    </lineage>
</organism>
<keyword evidence="1 6" id="KW-0963">Cytoplasm</keyword>
<dbReference type="EC" id="2.1.1.223" evidence="6"/>
<evidence type="ECO:0000256" key="3">
    <source>
        <dbReference type="ARBA" id="ARBA00022679"/>
    </source>
</evidence>
<comment type="catalytic activity">
    <reaction evidence="6">
        <text>adenosine(37) in tRNA1(Val) + S-adenosyl-L-methionine = N(6)-methyladenosine(37) in tRNA1(Val) + S-adenosyl-L-homocysteine + H(+)</text>
        <dbReference type="Rhea" id="RHEA:43160"/>
        <dbReference type="Rhea" id="RHEA-COMP:10369"/>
        <dbReference type="Rhea" id="RHEA-COMP:10370"/>
        <dbReference type="ChEBI" id="CHEBI:15378"/>
        <dbReference type="ChEBI" id="CHEBI:57856"/>
        <dbReference type="ChEBI" id="CHEBI:59789"/>
        <dbReference type="ChEBI" id="CHEBI:74411"/>
        <dbReference type="ChEBI" id="CHEBI:74449"/>
        <dbReference type="EC" id="2.1.1.223"/>
    </reaction>
</comment>
<dbReference type="PANTHER" id="PTHR47739">
    <property type="entry name" value="TRNA1(VAL) (ADENINE(37)-N6)-METHYLTRANSFERASE"/>
    <property type="match status" value="1"/>
</dbReference>
<accession>A0A514CH38</accession>
<dbReference type="InterPro" id="IPR029063">
    <property type="entry name" value="SAM-dependent_MTases_sf"/>
</dbReference>
<dbReference type="InterPro" id="IPR050210">
    <property type="entry name" value="tRNA_Adenine-N(6)_MTase"/>
</dbReference>
<dbReference type="KEGG" id="echi:FKX85_08845"/>
<name>A0A514CH38_9BACT</name>
<evidence type="ECO:0000256" key="6">
    <source>
        <dbReference type="HAMAP-Rule" id="MF_01872"/>
    </source>
</evidence>
<dbReference type="GO" id="GO:0008033">
    <property type="term" value="P:tRNA processing"/>
    <property type="evidence" value="ECO:0007669"/>
    <property type="project" value="UniProtKB-UniRule"/>
</dbReference>
<dbReference type="GO" id="GO:0000179">
    <property type="term" value="F:rRNA (adenine-N6,N6-)-dimethyltransferase activity"/>
    <property type="evidence" value="ECO:0007669"/>
    <property type="project" value="InterPro"/>
</dbReference>
<dbReference type="GO" id="GO:0003676">
    <property type="term" value="F:nucleic acid binding"/>
    <property type="evidence" value="ECO:0007669"/>
    <property type="project" value="InterPro"/>
</dbReference>